<proteinExistence type="predicted"/>
<dbReference type="InParanoid" id="H2XV85"/>
<reference evidence="1" key="3">
    <citation type="submission" date="2025-08" db="UniProtKB">
        <authorList>
            <consortium name="Ensembl"/>
        </authorList>
    </citation>
    <scope>IDENTIFICATION</scope>
</reference>
<name>H2XV85_CIOIN</name>
<reference evidence="2" key="1">
    <citation type="journal article" date="2002" name="Science">
        <title>The draft genome of Ciona intestinalis: insights into chordate and vertebrate origins.</title>
        <authorList>
            <person name="Dehal P."/>
            <person name="Satou Y."/>
            <person name="Campbell R.K."/>
            <person name="Chapman J."/>
            <person name="Degnan B."/>
            <person name="De Tomaso A."/>
            <person name="Davidson B."/>
            <person name="Di Gregorio A."/>
            <person name="Gelpke M."/>
            <person name="Goodstein D.M."/>
            <person name="Harafuji N."/>
            <person name="Hastings K.E."/>
            <person name="Ho I."/>
            <person name="Hotta K."/>
            <person name="Huang W."/>
            <person name="Kawashima T."/>
            <person name="Lemaire P."/>
            <person name="Martinez D."/>
            <person name="Meinertzhagen I.A."/>
            <person name="Necula S."/>
            <person name="Nonaka M."/>
            <person name="Putnam N."/>
            <person name="Rash S."/>
            <person name="Saiga H."/>
            <person name="Satake M."/>
            <person name="Terry A."/>
            <person name="Yamada L."/>
            <person name="Wang H.G."/>
            <person name="Awazu S."/>
            <person name="Azumi K."/>
            <person name="Boore J."/>
            <person name="Branno M."/>
            <person name="Chin-Bow S."/>
            <person name="DeSantis R."/>
            <person name="Doyle S."/>
            <person name="Francino P."/>
            <person name="Keys D.N."/>
            <person name="Haga S."/>
            <person name="Hayashi H."/>
            <person name="Hino K."/>
            <person name="Imai K.S."/>
            <person name="Inaba K."/>
            <person name="Kano S."/>
            <person name="Kobayashi K."/>
            <person name="Kobayashi M."/>
            <person name="Lee B.I."/>
            <person name="Makabe K.W."/>
            <person name="Manohar C."/>
            <person name="Matassi G."/>
            <person name="Medina M."/>
            <person name="Mochizuki Y."/>
            <person name="Mount S."/>
            <person name="Morishita T."/>
            <person name="Miura S."/>
            <person name="Nakayama A."/>
            <person name="Nishizaka S."/>
            <person name="Nomoto H."/>
            <person name="Ohta F."/>
            <person name="Oishi K."/>
            <person name="Rigoutsos I."/>
            <person name="Sano M."/>
            <person name="Sasaki A."/>
            <person name="Sasakura Y."/>
            <person name="Shoguchi E."/>
            <person name="Shin-i T."/>
            <person name="Spagnuolo A."/>
            <person name="Stainier D."/>
            <person name="Suzuki M.M."/>
            <person name="Tassy O."/>
            <person name="Takatori N."/>
            <person name="Tokuoka M."/>
            <person name="Yagi K."/>
            <person name="Yoshizaki F."/>
            <person name="Wada S."/>
            <person name="Zhang C."/>
            <person name="Hyatt P.D."/>
            <person name="Larimer F."/>
            <person name="Detter C."/>
            <person name="Doggett N."/>
            <person name="Glavina T."/>
            <person name="Hawkins T."/>
            <person name="Richardson P."/>
            <person name="Lucas S."/>
            <person name="Kohara Y."/>
            <person name="Levine M."/>
            <person name="Satoh N."/>
            <person name="Rokhsar D.S."/>
        </authorList>
    </citation>
    <scope>NUCLEOTIDE SEQUENCE [LARGE SCALE GENOMIC DNA]</scope>
</reference>
<evidence type="ECO:0000313" key="1">
    <source>
        <dbReference type="Ensembl" id="ENSCINP00000033569.1"/>
    </source>
</evidence>
<dbReference type="HOGENOM" id="CLU_3299061_0_0_1"/>
<protein>
    <submittedName>
        <fullName evidence="1">Uncharacterized protein</fullName>
    </submittedName>
</protein>
<accession>H2XV85</accession>
<reference evidence="1" key="2">
    <citation type="journal article" date="2008" name="Genome Biol.">
        <title>Improved genome assembly and evidence-based global gene model set for the chordate Ciona intestinalis: new insight into intron and operon populations.</title>
        <authorList>
            <person name="Satou Y."/>
            <person name="Mineta K."/>
            <person name="Ogasawara M."/>
            <person name="Sasakura Y."/>
            <person name="Shoguchi E."/>
            <person name="Ueno K."/>
            <person name="Yamada L."/>
            <person name="Matsumoto J."/>
            <person name="Wasserscheid J."/>
            <person name="Dewar K."/>
            <person name="Wiley G.B."/>
            <person name="Macmil S.L."/>
            <person name="Roe B.A."/>
            <person name="Zeller R.W."/>
            <person name="Hastings K.E."/>
            <person name="Lemaire P."/>
            <person name="Lindquist E."/>
            <person name="Endo T."/>
            <person name="Hotta K."/>
            <person name="Inaba K."/>
        </authorList>
    </citation>
    <scope>NUCLEOTIDE SEQUENCE [LARGE SCALE GENOMIC DNA]</scope>
    <source>
        <strain evidence="1">wild type</strain>
    </source>
</reference>
<keyword evidence="2" id="KW-1185">Reference proteome</keyword>
<reference evidence="1" key="4">
    <citation type="submission" date="2025-09" db="UniProtKB">
        <authorList>
            <consortium name="Ensembl"/>
        </authorList>
    </citation>
    <scope>IDENTIFICATION</scope>
</reference>
<dbReference type="EMBL" id="EAAA01001421">
    <property type="status" value="NOT_ANNOTATED_CDS"/>
    <property type="molecule type" value="Genomic_DNA"/>
</dbReference>
<sequence>MYGCNGMYFPFIPIVIINNYPILCMPVEAINPCHKVFIIL</sequence>
<dbReference type="Ensembl" id="ENSCINT00000031861.1">
    <property type="protein sequence ID" value="ENSCINP00000033569.1"/>
    <property type="gene ID" value="ENSCING00000020756.1"/>
</dbReference>
<dbReference type="AlphaFoldDB" id="H2XV85"/>
<evidence type="ECO:0000313" key="2">
    <source>
        <dbReference type="Proteomes" id="UP000008144"/>
    </source>
</evidence>
<dbReference type="Proteomes" id="UP000008144">
    <property type="component" value="Chromosome 2"/>
</dbReference>
<organism evidence="1 2">
    <name type="scientific">Ciona intestinalis</name>
    <name type="common">Transparent sea squirt</name>
    <name type="synonym">Ascidia intestinalis</name>
    <dbReference type="NCBI Taxonomy" id="7719"/>
    <lineage>
        <taxon>Eukaryota</taxon>
        <taxon>Metazoa</taxon>
        <taxon>Chordata</taxon>
        <taxon>Tunicata</taxon>
        <taxon>Ascidiacea</taxon>
        <taxon>Phlebobranchia</taxon>
        <taxon>Cionidae</taxon>
        <taxon>Ciona</taxon>
    </lineage>
</organism>